<dbReference type="OrthoDB" id="2758509at2759"/>
<sequence>MFTPFTSLTVDLQARVVAQMDFPSLMMLRATARASYALVRNELDMSLDDILTPYVSDPARLRKALAESGAFIGGSVALRFFLRLPPRSDDELDIFASSESFVDIFYNLLSFQHVKPVVDVTPPGLHVPGVTFFLDLDTKHGRRISLFRSSGHSLLPIARAVNSAYTAYVNPRHFGVVWPKLTFAMRAMPGVLSSRTSYVSTAARRNMGMDVKLWPWMWPDSGVPRQQCARRQFLCPAQERTFTDGGALCGSFDPLTAKPIDVRIAFRLSLRECRGDCNGPQEHLRSRVSFVIEY</sequence>
<accession>A0A371CQK7</accession>
<reference evidence="1 2" key="1">
    <citation type="journal article" date="2018" name="Biotechnol. Biofuels">
        <title>Integrative visual omics of the white-rot fungus Polyporus brumalis exposes the biotechnological potential of its oxidative enzymes for delignifying raw plant biomass.</title>
        <authorList>
            <person name="Miyauchi S."/>
            <person name="Rancon A."/>
            <person name="Drula E."/>
            <person name="Hage H."/>
            <person name="Chaduli D."/>
            <person name="Favel A."/>
            <person name="Grisel S."/>
            <person name="Henrissat B."/>
            <person name="Herpoel-Gimbert I."/>
            <person name="Ruiz-Duenas F.J."/>
            <person name="Chevret D."/>
            <person name="Hainaut M."/>
            <person name="Lin J."/>
            <person name="Wang M."/>
            <person name="Pangilinan J."/>
            <person name="Lipzen A."/>
            <person name="Lesage-Meessen L."/>
            <person name="Navarro D."/>
            <person name="Riley R."/>
            <person name="Grigoriev I.V."/>
            <person name="Zhou S."/>
            <person name="Raouche S."/>
            <person name="Rosso M.N."/>
        </authorList>
    </citation>
    <scope>NUCLEOTIDE SEQUENCE [LARGE SCALE GENOMIC DNA]</scope>
    <source>
        <strain evidence="1 2">BRFM 1820</strain>
    </source>
</reference>
<protein>
    <submittedName>
        <fullName evidence="1">Uncharacterized protein</fullName>
    </submittedName>
</protein>
<name>A0A371CQK7_9APHY</name>
<organism evidence="1 2">
    <name type="scientific">Lentinus brumalis</name>
    <dbReference type="NCBI Taxonomy" id="2498619"/>
    <lineage>
        <taxon>Eukaryota</taxon>
        <taxon>Fungi</taxon>
        <taxon>Dikarya</taxon>
        <taxon>Basidiomycota</taxon>
        <taxon>Agaricomycotina</taxon>
        <taxon>Agaricomycetes</taxon>
        <taxon>Polyporales</taxon>
        <taxon>Polyporaceae</taxon>
        <taxon>Lentinus</taxon>
    </lineage>
</organism>
<proteinExistence type="predicted"/>
<dbReference type="Proteomes" id="UP000256964">
    <property type="component" value="Unassembled WGS sequence"/>
</dbReference>
<evidence type="ECO:0000313" key="2">
    <source>
        <dbReference type="Proteomes" id="UP000256964"/>
    </source>
</evidence>
<dbReference type="AlphaFoldDB" id="A0A371CQK7"/>
<evidence type="ECO:0000313" key="1">
    <source>
        <dbReference type="EMBL" id="RDX42573.1"/>
    </source>
</evidence>
<gene>
    <name evidence="1" type="ORF">OH76DRAFT_1488540</name>
</gene>
<keyword evidence="2" id="KW-1185">Reference proteome</keyword>
<dbReference type="EMBL" id="KZ857481">
    <property type="protein sequence ID" value="RDX42573.1"/>
    <property type="molecule type" value="Genomic_DNA"/>
</dbReference>